<proteinExistence type="predicted"/>
<accession>A0AA88P4H2</accession>
<keyword evidence="2" id="KW-1185">Reference proteome</keyword>
<dbReference type="Proteomes" id="UP001187343">
    <property type="component" value="Unassembled WGS sequence"/>
</dbReference>
<comment type="caution">
    <text evidence="1">The sequence shown here is derived from an EMBL/GenBank/DDBJ whole genome shotgun (WGS) entry which is preliminary data.</text>
</comment>
<sequence length="170" mass="19300">MEVRAQTAGACVCTHAVNGKREIAGVHEPLTACVAVPAGNERINEQLIYEQVRLLFSVSIRRCSGLVNPRIPFPHQFPSPAKMDWSESVPAALRCVWESAALCVRKQRTRWSIESRNNEARWISGSRVGRRSEWGRSVGSRHRPELSHIPHWRDLQLDTDTERDSLYSSE</sequence>
<dbReference type="EMBL" id="JAUYZG010000021">
    <property type="protein sequence ID" value="KAK2874814.1"/>
    <property type="molecule type" value="Genomic_DNA"/>
</dbReference>
<evidence type="ECO:0000313" key="1">
    <source>
        <dbReference type="EMBL" id="KAK2874814.1"/>
    </source>
</evidence>
<name>A0AA88P4H2_9TELE</name>
<protein>
    <submittedName>
        <fullName evidence="1">Uncharacterized protein</fullName>
    </submittedName>
</protein>
<gene>
    <name evidence="1" type="ORF">Q8A67_021967</name>
</gene>
<reference evidence="1" key="1">
    <citation type="submission" date="2023-08" db="EMBL/GenBank/DDBJ databases">
        <title>Chromosome-level Genome Assembly of mud carp (Cirrhinus molitorella).</title>
        <authorList>
            <person name="Liu H."/>
        </authorList>
    </citation>
    <scope>NUCLEOTIDE SEQUENCE</scope>
    <source>
        <strain evidence="1">Prfri</strain>
        <tissue evidence="1">Muscle</tissue>
    </source>
</reference>
<evidence type="ECO:0000313" key="2">
    <source>
        <dbReference type="Proteomes" id="UP001187343"/>
    </source>
</evidence>
<organism evidence="1 2">
    <name type="scientific">Cirrhinus molitorella</name>
    <name type="common">mud carp</name>
    <dbReference type="NCBI Taxonomy" id="172907"/>
    <lineage>
        <taxon>Eukaryota</taxon>
        <taxon>Metazoa</taxon>
        <taxon>Chordata</taxon>
        <taxon>Craniata</taxon>
        <taxon>Vertebrata</taxon>
        <taxon>Euteleostomi</taxon>
        <taxon>Actinopterygii</taxon>
        <taxon>Neopterygii</taxon>
        <taxon>Teleostei</taxon>
        <taxon>Ostariophysi</taxon>
        <taxon>Cypriniformes</taxon>
        <taxon>Cyprinidae</taxon>
        <taxon>Labeoninae</taxon>
        <taxon>Labeonini</taxon>
        <taxon>Cirrhinus</taxon>
    </lineage>
</organism>
<dbReference type="AlphaFoldDB" id="A0AA88P4H2"/>